<dbReference type="Pfam" id="PF16756">
    <property type="entry name" value="PALB2_WD40"/>
    <property type="match status" value="1"/>
</dbReference>
<dbReference type="OMA" id="WMVEDSP"/>
<organism evidence="3 4">
    <name type="scientific">Callorhinchus milii</name>
    <name type="common">Ghost shark</name>
    <dbReference type="NCBI Taxonomy" id="7868"/>
    <lineage>
        <taxon>Eukaryota</taxon>
        <taxon>Metazoa</taxon>
        <taxon>Chordata</taxon>
        <taxon>Craniata</taxon>
        <taxon>Vertebrata</taxon>
        <taxon>Chondrichthyes</taxon>
        <taxon>Holocephali</taxon>
        <taxon>Chimaeriformes</taxon>
        <taxon>Callorhinchidae</taxon>
        <taxon>Callorhinchus</taxon>
    </lineage>
</organism>
<dbReference type="PANTHER" id="PTHR14662">
    <property type="entry name" value="PARTNER AND LOCALIZER OF BRCA2"/>
    <property type="match status" value="1"/>
</dbReference>
<feature type="domain" description="Partner and localiser of BRCA2 WD40" evidence="2">
    <location>
        <begin position="393"/>
        <end position="689"/>
    </location>
</feature>
<protein>
    <recommendedName>
        <fullName evidence="2">Partner and localiser of BRCA2 WD40 domain-containing protein</fullName>
    </recommendedName>
</protein>
<dbReference type="GO" id="GO:0000724">
    <property type="term" value="P:double-strand break repair via homologous recombination"/>
    <property type="evidence" value="ECO:0007669"/>
    <property type="project" value="InterPro"/>
</dbReference>
<proteinExistence type="predicted"/>
<dbReference type="SUPFAM" id="SSF50978">
    <property type="entry name" value="WD40 repeat-like"/>
    <property type="match status" value="1"/>
</dbReference>
<accession>A0A4W3JAJ7</accession>
<dbReference type="Proteomes" id="UP000314986">
    <property type="component" value="Unassembled WGS sequence"/>
</dbReference>
<feature type="compositionally biased region" description="Basic and acidic residues" evidence="1">
    <location>
        <begin position="273"/>
        <end position="286"/>
    </location>
</feature>
<evidence type="ECO:0000259" key="2">
    <source>
        <dbReference type="Pfam" id="PF16756"/>
    </source>
</evidence>
<dbReference type="GeneTree" id="ENSGT00390000014423"/>
<name>A0A4W3JAJ7_CALMI</name>
<evidence type="ECO:0000256" key="1">
    <source>
        <dbReference type="SAM" id="MobiDB-lite"/>
    </source>
</evidence>
<dbReference type="AlphaFoldDB" id="A0A4W3JAJ7"/>
<evidence type="ECO:0000313" key="3">
    <source>
        <dbReference type="Ensembl" id="ENSCMIP00000029420.1"/>
    </source>
</evidence>
<dbReference type="Gene3D" id="2.130.10.10">
    <property type="entry name" value="YVTN repeat-like/Quinoprotein amine dehydrogenase"/>
    <property type="match status" value="1"/>
</dbReference>
<dbReference type="InterPro" id="IPR036322">
    <property type="entry name" value="WD40_repeat_dom_sf"/>
</dbReference>
<dbReference type="InterPro" id="IPR015943">
    <property type="entry name" value="WD40/YVTN_repeat-like_dom_sf"/>
</dbReference>
<dbReference type="InParanoid" id="A0A4W3JAJ7"/>
<reference evidence="3" key="5">
    <citation type="submission" date="2025-09" db="UniProtKB">
        <authorList>
            <consortium name="Ensembl"/>
        </authorList>
    </citation>
    <scope>IDENTIFICATION</scope>
</reference>
<feature type="compositionally biased region" description="Low complexity" evidence="1">
    <location>
        <begin position="346"/>
        <end position="362"/>
    </location>
</feature>
<dbReference type="InterPro" id="IPR031920">
    <property type="entry name" value="PALB2_WD40"/>
</dbReference>
<dbReference type="GO" id="GO:0005654">
    <property type="term" value="C:nucleoplasm"/>
    <property type="evidence" value="ECO:0007669"/>
    <property type="project" value="TreeGrafter"/>
</dbReference>
<dbReference type="InterPro" id="IPR042417">
    <property type="entry name" value="PALB2"/>
</dbReference>
<dbReference type="Ensembl" id="ENSCMIT00000029885.1">
    <property type="protein sequence ID" value="ENSCMIP00000029420.1"/>
    <property type="gene ID" value="ENSCMIG00000012733.1"/>
</dbReference>
<reference evidence="4" key="2">
    <citation type="journal article" date="2007" name="PLoS Biol.">
        <title>Survey sequencing and comparative analysis of the elephant shark (Callorhinchus milii) genome.</title>
        <authorList>
            <person name="Venkatesh B."/>
            <person name="Kirkness E.F."/>
            <person name="Loh Y.H."/>
            <person name="Halpern A.L."/>
            <person name="Lee A.P."/>
            <person name="Johnson J."/>
            <person name="Dandona N."/>
            <person name="Viswanathan L.D."/>
            <person name="Tay A."/>
            <person name="Venter J.C."/>
            <person name="Strausberg R.L."/>
            <person name="Brenner S."/>
        </authorList>
    </citation>
    <scope>NUCLEOTIDE SEQUENCE [LARGE SCALE GENOMIC DNA]</scope>
</reference>
<feature type="region of interest" description="Disordered" evidence="1">
    <location>
        <begin position="254"/>
        <end position="372"/>
    </location>
</feature>
<sequence length="702" mass="76530">MSEGDFFYCNVCLACFTSTSQYLHRHLHVNIIIILAFDKAPYRVFKTFQSASQVVLEAPDRVKQGDCGRLTEGNEEIKSSDGGDAVGSESAVSQVGAGTRASVVPFVGPLSSCTLVEGLLFPVEYYVRTTRRMSQRQRQVDLEAVIHSQLGKSRSRHRGRCGGLGLGCEVMTGASGSPKVGEEFKDLCHTTGNGLHKAPSDCRRNADMEQTCSQPLLPVSRPLVKRLFCSLEVQHFQLPDEEYGRLKQEKLRGRAPGVGEAGPGCPPEPQAEPEQRDPEHLEKTCSQEEPVGRQTSEDVEQPRTAGTETRSHAHPLRKAHTQPSHTHTACGHTACAHNHTPHTHPSHTTTPLTRTPHTQPHPSHTQRHPSHAPLTHARTNAHAMLRGATHYIENPSSCVTDVCSLLWGVSGSSAVCVAIALELTVSLWAPQSRGHWDNIHTWVFKEVPVIQLVPLPGAENVLCVAFGDLEIREVSYLEPSVVQAGEITAVLGLRKHRLVCSCCPLQQQRVELLTINTAGRSEPGVALGPCTKRGAQYKCKLLLSSLRNVKTRQLLKRIHLSDSFPGTVCHKAYSQCVSPGCPQCLSSDEDQLSVSTLVAINPLSGKSRPVMSYCLPPECRGRYLNGDVKDRLIAAVVTPGSLAIWDMASGRLTAMLSHCPDVSWSLFQWAETGACLLAGKNDGTVYIYRYAGVPDTGTSLQP</sequence>
<reference evidence="4" key="3">
    <citation type="journal article" date="2014" name="Nature">
        <title>Elephant shark genome provides unique insights into gnathostome evolution.</title>
        <authorList>
            <consortium name="International Elephant Shark Genome Sequencing Consortium"/>
            <person name="Venkatesh B."/>
            <person name="Lee A.P."/>
            <person name="Ravi V."/>
            <person name="Maurya A.K."/>
            <person name="Lian M.M."/>
            <person name="Swann J.B."/>
            <person name="Ohta Y."/>
            <person name="Flajnik M.F."/>
            <person name="Sutoh Y."/>
            <person name="Kasahara M."/>
            <person name="Hoon S."/>
            <person name="Gangu V."/>
            <person name="Roy S.W."/>
            <person name="Irimia M."/>
            <person name="Korzh V."/>
            <person name="Kondrychyn I."/>
            <person name="Lim Z.W."/>
            <person name="Tay B.H."/>
            <person name="Tohari S."/>
            <person name="Kong K.W."/>
            <person name="Ho S."/>
            <person name="Lorente-Galdos B."/>
            <person name="Quilez J."/>
            <person name="Marques-Bonet T."/>
            <person name="Raney B.J."/>
            <person name="Ingham P.W."/>
            <person name="Tay A."/>
            <person name="Hillier L.W."/>
            <person name="Minx P."/>
            <person name="Boehm T."/>
            <person name="Wilson R.K."/>
            <person name="Brenner S."/>
            <person name="Warren W.C."/>
        </authorList>
    </citation>
    <scope>NUCLEOTIDE SEQUENCE [LARGE SCALE GENOMIC DNA]</scope>
</reference>
<dbReference type="PANTHER" id="PTHR14662:SF2">
    <property type="entry name" value="PARTNER AND LOCALIZER OF BRCA2"/>
    <property type="match status" value="1"/>
</dbReference>
<dbReference type="GO" id="GO:0003677">
    <property type="term" value="F:DNA binding"/>
    <property type="evidence" value="ECO:0007669"/>
    <property type="project" value="InterPro"/>
</dbReference>
<reference evidence="4" key="1">
    <citation type="journal article" date="2006" name="Science">
        <title>Ancient noncoding elements conserved in the human genome.</title>
        <authorList>
            <person name="Venkatesh B."/>
            <person name="Kirkness E.F."/>
            <person name="Loh Y.H."/>
            <person name="Halpern A.L."/>
            <person name="Lee A.P."/>
            <person name="Johnson J."/>
            <person name="Dandona N."/>
            <person name="Viswanathan L.D."/>
            <person name="Tay A."/>
            <person name="Venter J.C."/>
            <person name="Strausberg R.L."/>
            <person name="Brenner S."/>
        </authorList>
    </citation>
    <scope>NUCLEOTIDE SEQUENCE [LARGE SCALE GENOMIC DNA]</scope>
</reference>
<keyword evidence="4" id="KW-1185">Reference proteome</keyword>
<dbReference type="STRING" id="7868.ENSCMIP00000029420"/>
<reference evidence="3" key="4">
    <citation type="submission" date="2025-08" db="UniProtKB">
        <authorList>
            <consortium name="Ensembl"/>
        </authorList>
    </citation>
    <scope>IDENTIFICATION</scope>
</reference>
<dbReference type="FunCoup" id="A0A4W3JAJ7">
    <property type="interactions" value="605"/>
</dbReference>
<evidence type="ECO:0000313" key="4">
    <source>
        <dbReference type="Proteomes" id="UP000314986"/>
    </source>
</evidence>